<accession>A0A9W6YTA8</accession>
<sequence>MKSLSSVISNVFKYKKVNPSKVPKRPLPPKHKVPVLSDVEIRQELKSRLITVAPNLTPDERSKQLEYLFKVTNYPLQLASDILEVPGLYMGYDLIDKVLRNLKDSSFTNEKKIGMFIKLLEKFNRENISLPPEHMNFLYEEWQSFANDEVILAKLKESNISPSSKGLLIHHYILNSDYDSALRVFKESFVVDLFISELLAFHLLSEGRHSDVFRLIEHLHVNNSPYMINQQLLHTWLDQTISDADCESLVEFLRFSSLTDPYLVLEESQIEQISQLLLSNHEHSTFTKMKNFSEDKSQYDGCSSLDLINIKRKRQVLRFESYVSELGATEALLSGYFSKLKLHMVHGLSPSDFPTFIESLSSQIPNLSLPEALILIEQMHGYHLEVSKNAYSPLLHPDEQLVRYFGEHLSDVLLDAGIIKRTKTDFGKPVKVSNKYNARKPHPRTPFSVLPLNLILKVISKTSNNLELALKLINCE</sequence>
<dbReference type="OrthoDB" id="3989181at2759"/>
<dbReference type="EMBL" id="BSXU01002172">
    <property type="protein sequence ID" value="GMG35009.1"/>
    <property type="molecule type" value="Genomic_DNA"/>
</dbReference>
<keyword evidence="2" id="KW-1185">Reference proteome</keyword>
<name>A0A9W6YTA8_AMBMO</name>
<comment type="caution">
    <text evidence="1">The sequence shown here is derived from an EMBL/GenBank/DDBJ whole genome shotgun (WGS) entry which is preliminary data.</text>
</comment>
<protein>
    <submittedName>
        <fullName evidence="1">Unnamed protein product</fullName>
    </submittedName>
</protein>
<evidence type="ECO:0000313" key="2">
    <source>
        <dbReference type="Proteomes" id="UP001165063"/>
    </source>
</evidence>
<gene>
    <name evidence="1" type="ORF">Amon01_000448600</name>
</gene>
<dbReference type="Proteomes" id="UP001165063">
    <property type="component" value="Unassembled WGS sequence"/>
</dbReference>
<evidence type="ECO:0000313" key="1">
    <source>
        <dbReference type="EMBL" id="GMG35009.1"/>
    </source>
</evidence>
<organism evidence="1 2">
    <name type="scientific">Ambrosiozyma monospora</name>
    <name type="common">Yeast</name>
    <name type="synonym">Endomycopsis monosporus</name>
    <dbReference type="NCBI Taxonomy" id="43982"/>
    <lineage>
        <taxon>Eukaryota</taxon>
        <taxon>Fungi</taxon>
        <taxon>Dikarya</taxon>
        <taxon>Ascomycota</taxon>
        <taxon>Saccharomycotina</taxon>
        <taxon>Pichiomycetes</taxon>
        <taxon>Pichiales</taxon>
        <taxon>Pichiaceae</taxon>
        <taxon>Ambrosiozyma</taxon>
    </lineage>
</organism>
<proteinExistence type="predicted"/>
<dbReference type="AlphaFoldDB" id="A0A9W6YTA8"/>
<reference evidence="1" key="1">
    <citation type="submission" date="2023-04" db="EMBL/GenBank/DDBJ databases">
        <title>Ambrosiozyma monospora NBRC 1965.</title>
        <authorList>
            <person name="Ichikawa N."/>
            <person name="Sato H."/>
            <person name="Tonouchi N."/>
        </authorList>
    </citation>
    <scope>NUCLEOTIDE SEQUENCE</scope>
    <source>
        <strain evidence="1">NBRC 1965</strain>
    </source>
</reference>